<dbReference type="InterPro" id="IPR013830">
    <property type="entry name" value="SGNH_hydro"/>
</dbReference>
<dbReference type="Gene3D" id="3.40.50.1110">
    <property type="entry name" value="SGNH hydrolase"/>
    <property type="match status" value="1"/>
</dbReference>
<organism evidence="2 3">
    <name type="scientific">Paenibacillus oceani</name>
    <dbReference type="NCBI Taxonomy" id="2772510"/>
    <lineage>
        <taxon>Bacteria</taxon>
        <taxon>Bacillati</taxon>
        <taxon>Bacillota</taxon>
        <taxon>Bacilli</taxon>
        <taxon>Bacillales</taxon>
        <taxon>Paenibacillaceae</taxon>
        <taxon>Paenibacillus</taxon>
    </lineage>
</organism>
<evidence type="ECO:0000259" key="1">
    <source>
        <dbReference type="Pfam" id="PF13472"/>
    </source>
</evidence>
<reference evidence="2" key="1">
    <citation type="submission" date="2020-09" db="EMBL/GenBank/DDBJ databases">
        <title>A novel bacterium of genus Paenibacillus, isolated from South China Sea.</title>
        <authorList>
            <person name="Huang H."/>
            <person name="Mo K."/>
            <person name="Hu Y."/>
        </authorList>
    </citation>
    <scope>NUCLEOTIDE SEQUENCE</scope>
    <source>
        <strain evidence="2">IB182363</strain>
    </source>
</reference>
<evidence type="ECO:0000313" key="2">
    <source>
        <dbReference type="EMBL" id="MBD2863181.1"/>
    </source>
</evidence>
<name>A0A927CBF2_9BACL</name>
<comment type="caution">
    <text evidence="2">The sequence shown here is derived from an EMBL/GenBank/DDBJ whole genome shotgun (WGS) entry which is preliminary data.</text>
</comment>
<dbReference type="EMBL" id="JACXJA010000017">
    <property type="protein sequence ID" value="MBD2863181.1"/>
    <property type="molecule type" value="Genomic_DNA"/>
</dbReference>
<dbReference type="RefSeq" id="WP_190928750.1">
    <property type="nucleotide sequence ID" value="NZ_JACXJA010000017.1"/>
</dbReference>
<proteinExistence type="predicted"/>
<dbReference type="GO" id="GO:0016787">
    <property type="term" value="F:hydrolase activity"/>
    <property type="evidence" value="ECO:0007669"/>
    <property type="project" value="UniProtKB-KW"/>
</dbReference>
<accession>A0A927CBF2</accession>
<evidence type="ECO:0000313" key="3">
    <source>
        <dbReference type="Proteomes" id="UP000639396"/>
    </source>
</evidence>
<feature type="domain" description="SGNH hydrolase-type esterase" evidence="1">
    <location>
        <begin position="13"/>
        <end position="191"/>
    </location>
</feature>
<dbReference type="Pfam" id="PF13472">
    <property type="entry name" value="Lipase_GDSL_2"/>
    <property type="match status" value="1"/>
</dbReference>
<dbReference type="AlphaFoldDB" id="A0A927CBF2"/>
<dbReference type="CDD" id="cd00229">
    <property type="entry name" value="SGNH_hydrolase"/>
    <property type="match status" value="1"/>
</dbReference>
<dbReference type="Proteomes" id="UP000639396">
    <property type="component" value="Unassembled WGS sequence"/>
</dbReference>
<sequence>MPLNGEGKLWGTLGDSLTSVGMYQPLVQRALGFREVLNYGRSGCSMTAGGDRDLGATVHIGKTIDPGLDYVTIFAGTNDFRLDKPLGTPDSYEINNFYGAYRSLVEHILTNNTACRLNLWTPLQRDKDGFDTISVNAAGCRLLDYVEAIRDIGLQYALPVLDLYRESGFTKLTLPLLTDDGLHPNEAGYARIAQLACSFLSRI</sequence>
<dbReference type="SUPFAM" id="SSF52266">
    <property type="entry name" value="SGNH hydrolase"/>
    <property type="match status" value="1"/>
</dbReference>
<keyword evidence="3" id="KW-1185">Reference proteome</keyword>
<protein>
    <submittedName>
        <fullName evidence="2">SGNH/GDSL hydrolase family protein</fullName>
    </submittedName>
</protein>
<dbReference type="InterPro" id="IPR036514">
    <property type="entry name" value="SGNH_hydro_sf"/>
</dbReference>
<gene>
    <name evidence="2" type="ORF">IDH45_14405</name>
</gene>
<keyword evidence="2" id="KW-0378">Hydrolase</keyword>